<gene>
    <name evidence="1" type="ORF">Ga0074812_13479</name>
</gene>
<dbReference type="AlphaFoldDB" id="A0A0S4QWJ6"/>
<accession>A0A0S4QWJ6</accession>
<evidence type="ECO:0000313" key="2">
    <source>
        <dbReference type="Proteomes" id="UP000198802"/>
    </source>
</evidence>
<evidence type="ECO:0000313" key="1">
    <source>
        <dbReference type="EMBL" id="CUU60048.1"/>
    </source>
</evidence>
<dbReference type="EMBL" id="FAOZ01000034">
    <property type="protein sequence ID" value="CUU60048.1"/>
    <property type="molecule type" value="Genomic_DNA"/>
</dbReference>
<sequence>MSVDDGVTIYLALVLPEIYRTLAIERCWTAERYEHWLADALITQLLDDPPRSHQVLRGAPS</sequence>
<protein>
    <submittedName>
        <fullName evidence="1">Uncharacterized protein</fullName>
    </submittedName>
</protein>
<dbReference type="Proteomes" id="UP000198802">
    <property type="component" value="Unassembled WGS sequence"/>
</dbReference>
<proteinExistence type="predicted"/>
<organism evidence="1 2">
    <name type="scientific">Parafrankia irregularis</name>
    <dbReference type="NCBI Taxonomy" id="795642"/>
    <lineage>
        <taxon>Bacteria</taxon>
        <taxon>Bacillati</taxon>
        <taxon>Actinomycetota</taxon>
        <taxon>Actinomycetes</taxon>
        <taxon>Frankiales</taxon>
        <taxon>Frankiaceae</taxon>
        <taxon>Parafrankia</taxon>
    </lineage>
</organism>
<name>A0A0S4QWJ6_9ACTN</name>
<reference evidence="2" key="1">
    <citation type="submission" date="2015-11" db="EMBL/GenBank/DDBJ databases">
        <authorList>
            <person name="Varghese N."/>
        </authorList>
    </citation>
    <scope>NUCLEOTIDE SEQUENCE [LARGE SCALE GENOMIC DNA]</scope>
    <source>
        <strain evidence="2">DSM 45899</strain>
    </source>
</reference>
<dbReference type="RefSeq" id="WP_207550473.1">
    <property type="nucleotide sequence ID" value="NZ_FAOZ01000034.1"/>
</dbReference>
<keyword evidence="2" id="KW-1185">Reference proteome</keyword>